<comment type="caution">
    <text evidence="1">The sequence shown here is derived from an EMBL/GenBank/DDBJ whole genome shotgun (WGS) entry which is preliminary data.</text>
</comment>
<reference evidence="1 2" key="1">
    <citation type="submission" date="2019-03" db="EMBL/GenBank/DDBJ databases">
        <title>First draft genome of Liparis tanakae, snailfish: a comprehensive survey of snailfish specific genes.</title>
        <authorList>
            <person name="Kim W."/>
            <person name="Song I."/>
            <person name="Jeong J.-H."/>
            <person name="Kim D."/>
            <person name="Kim S."/>
            <person name="Ryu S."/>
            <person name="Song J.Y."/>
            <person name="Lee S.K."/>
        </authorList>
    </citation>
    <scope>NUCLEOTIDE SEQUENCE [LARGE SCALE GENOMIC DNA]</scope>
    <source>
        <tissue evidence="1">Muscle</tissue>
    </source>
</reference>
<keyword evidence="2" id="KW-1185">Reference proteome</keyword>
<evidence type="ECO:0000313" key="1">
    <source>
        <dbReference type="EMBL" id="TNN33786.1"/>
    </source>
</evidence>
<dbReference type="AlphaFoldDB" id="A0A4Z2EXU8"/>
<sequence>MCSCESSAPFKLTFLVTWTTSAESPPGAPVAGHAAASGGTRKFLSLNPLPRCSAGNKVVFLMLRFTHSAAR</sequence>
<proteinExistence type="predicted"/>
<evidence type="ECO:0000313" key="2">
    <source>
        <dbReference type="Proteomes" id="UP000314294"/>
    </source>
</evidence>
<dbReference type="EMBL" id="SRLO01002133">
    <property type="protein sequence ID" value="TNN33786.1"/>
    <property type="molecule type" value="Genomic_DNA"/>
</dbReference>
<organism evidence="1 2">
    <name type="scientific">Liparis tanakae</name>
    <name type="common">Tanaka's snailfish</name>
    <dbReference type="NCBI Taxonomy" id="230148"/>
    <lineage>
        <taxon>Eukaryota</taxon>
        <taxon>Metazoa</taxon>
        <taxon>Chordata</taxon>
        <taxon>Craniata</taxon>
        <taxon>Vertebrata</taxon>
        <taxon>Euteleostomi</taxon>
        <taxon>Actinopterygii</taxon>
        <taxon>Neopterygii</taxon>
        <taxon>Teleostei</taxon>
        <taxon>Neoteleostei</taxon>
        <taxon>Acanthomorphata</taxon>
        <taxon>Eupercaria</taxon>
        <taxon>Perciformes</taxon>
        <taxon>Cottioidei</taxon>
        <taxon>Cottales</taxon>
        <taxon>Liparidae</taxon>
        <taxon>Liparis</taxon>
    </lineage>
</organism>
<dbReference type="Proteomes" id="UP000314294">
    <property type="component" value="Unassembled WGS sequence"/>
</dbReference>
<gene>
    <name evidence="1" type="ORF">EYF80_056053</name>
</gene>
<name>A0A4Z2EXU8_9TELE</name>
<protein>
    <submittedName>
        <fullName evidence="1">Uncharacterized protein</fullName>
    </submittedName>
</protein>
<accession>A0A4Z2EXU8</accession>